<evidence type="ECO:0000313" key="5">
    <source>
        <dbReference type="EMBL" id="ARW47457.1"/>
    </source>
</evidence>
<proteinExistence type="predicted"/>
<dbReference type="EC" id="2.4.1.56" evidence="5"/>
<dbReference type="PANTHER" id="PTHR12526">
    <property type="entry name" value="GLYCOSYLTRANSFERASE"/>
    <property type="match status" value="1"/>
</dbReference>
<evidence type="ECO:0000313" key="6">
    <source>
        <dbReference type="Proteomes" id="UP000196205"/>
    </source>
</evidence>
<dbReference type="CDD" id="cd03801">
    <property type="entry name" value="GT4_PimA-like"/>
    <property type="match status" value="1"/>
</dbReference>
<evidence type="ECO:0000256" key="1">
    <source>
        <dbReference type="ARBA" id="ARBA00022676"/>
    </source>
</evidence>
<dbReference type="RefSeq" id="WP_087651638.1">
    <property type="nucleotide sequence ID" value="NZ_CP021509.1"/>
</dbReference>
<reference evidence="5 6" key="1">
    <citation type="submission" date="2017-05" db="EMBL/GenBank/DDBJ databases">
        <title>Genome sequence of Acetobacter pasteurianus subsp. pasteurianus strain SRCM101342.</title>
        <authorList>
            <person name="Cho S.H."/>
        </authorList>
    </citation>
    <scope>NUCLEOTIDE SEQUENCE [LARGE SCALE GENOMIC DNA]</scope>
    <source>
        <strain evidence="5 6">SRCM101342</strain>
    </source>
</reference>
<dbReference type="InterPro" id="IPR001296">
    <property type="entry name" value="Glyco_trans_1"/>
</dbReference>
<dbReference type="InterPro" id="IPR028098">
    <property type="entry name" value="Glyco_trans_4-like_N"/>
</dbReference>
<protein>
    <submittedName>
        <fullName evidence="5">Lipopolysaccharide N-acetylglucosaminyltransferase</fullName>
        <ecNumber evidence="5">2.4.1.56</ecNumber>
    </submittedName>
</protein>
<dbReference type="EMBL" id="CP021509">
    <property type="protein sequence ID" value="ARW47457.1"/>
    <property type="molecule type" value="Genomic_DNA"/>
</dbReference>
<dbReference type="AlphaFoldDB" id="A0A1Y0Y4S6"/>
<gene>
    <name evidence="5" type="primary">waaK</name>
    <name evidence="5" type="ORF">S1001342_01118</name>
</gene>
<dbReference type="Proteomes" id="UP000196205">
    <property type="component" value="Chromosome"/>
</dbReference>
<keyword evidence="2 5" id="KW-0808">Transferase</keyword>
<dbReference type="GO" id="GO:0008917">
    <property type="term" value="F:lipopolysaccharide N-acetylglucosaminyltransferase activity"/>
    <property type="evidence" value="ECO:0007669"/>
    <property type="project" value="UniProtKB-EC"/>
</dbReference>
<dbReference type="Pfam" id="PF13439">
    <property type="entry name" value="Glyco_transf_4"/>
    <property type="match status" value="1"/>
</dbReference>
<dbReference type="Gene3D" id="3.40.50.2000">
    <property type="entry name" value="Glycogen Phosphorylase B"/>
    <property type="match status" value="2"/>
</dbReference>
<feature type="domain" description="Glycosyl transferase family 1" evidence="3">
    <location>
        <begin position="172"/>
        <end position="335"/>
    </location>
</feature>
<evidence type="ECO:0000256" key="2">
    <source>
        <dbReference type="ARBA" id="ARBA00022679"/>
    </source>
</evidence>
<keyword evidence="1 5" id="KW-0328">Glycosyltransferase</keyword>
<evidence type="ECO:0000259" key="3">
    <source>
        <dbReference type="Pfam" id="PF00534"/>
    </source>
</evidence>
<organism evidence="5 6">
    <name type="scientific">Acetobacter pasteurianus subsp. pasteurianus</name>
    <dbReference type="NCBI Taxonomy" id="481145"/>
    <lineage>
        <taxon>Bacteria</taxon>
        <taxon>Pseudomonadati</taxon>
        <taxon>Pseudomonadota</taxon>
        <taxon>Alphaproteobacteria</taxon>
        <taxon>Acetobacterales</taxon>
        <taxon>Acetobacteraceae</taxon>
        <taxon>Acetobacter</taxon>
    </lineage>
</organism>
<dbReference type="PANTHER" id="PTHR12526:SF510">
    <property type="entry name" value="D-INOSITOL 3-PHOSPHATE GLYCOSYLTRANSFERASE"/>
    <property type="match status" value="1"/>
</dbReference>
<evidence type="ECO:0000259" key="4">
    <source>
        <dbReference type="Pfam" id="PF13439"/>
    </source>
</evidence>
<accession>A0A1Y0Y4S6</accession>
<dbReference type="Pfam" id="PF00534">
    <property type="entry name" value="Glycos_transf_1"/>
    <property type="match status" value="1"/>
</dbReference>
<feature type="domain" description="Glycosyltransferase subfamily 4-like N-terminal" evidence="4">
    <location>
        <begin position="57"/>
        <end position="164"/>
    </location>
</feature>
<dbReference type="SUPFAM" id="SSF53756">
    <property type="entry name" value="UDP-Glycosyltransferase/glycogen phosphorylase"/>
    <property type="match status" value="1"/>
</dbReference>
<sequence>MAHALRVLTVLPPRERFASQQAGAIALLVHRTALEGETVIGSSLSVPSFQGVAFQPVPSVLYPLGRIGRYIAGVAKKIRQLQPELVEVHNRPDIALGLRKRFPNLPVSVVLHNDPCGMKKARTAAERKILARKVAVVAVSEWVRKRFNSSETAADVDVLPNCLDFSALPKAPPTRENLLLFAGRVVADKGVDSFVAACAEVLPSHPAWRAEIIGADRFGPDSPQTPFLKQLRVQAQVAHVAMAGYQPHHKVLEAMGRAAIVVIPSRWPEPFGMVALEAMGMGAAVVASPHGGLPEVVGTAGVYANPDDVPALANILRDLMNDLQKRSQISAAGYQQARKFDAEIIRKKRQLLHEEIVKAWPQKRK</sequence>
<dbReference type="OrthoDB" id="9807414at2"/>
<name>A0A1Y0Y4S6_ACEPA</name>